<protein>
    <submittedName>
        <fullName evidence="6">Transcriptional regulator, LysR family</fullName>
    </submittedName>
</protein>
<dbReference type="GO" id="GO:0003677">
    <property type="term" value="F:DNA binding"/>
    <property type="evidence" value="ECO:0007669"/>
    <property type="project" value="UniProtKB-KW"/>
</dbReference>
<dbReference type="InterPro" id="IPR000847">
    <property type="entry name" value="LysR_HTH_N"/>
</dbReference>
<comment type="similarity">
    <text evidence="1">Belongs to the LysR transcriptional regulatory family.</text>
</comment>
<evidence type="ECO:0000256" key="3">
    <source>
        <dbReference type="ARBA" id="ARBA00023125"/>
    </source>
</evidence>
<accession>A0A0K1QC53</accession>
<organism evidence="6 7">
    <name type="scientific">Labilithrix luteola</name>
    <dbReference type="NCBI Taxonomy" id="1391654"/>
    <lineage>
        <taxon>Bacteria</taxon>
        <taxon>Pseudomonadati</taxon>
        <taxon>Myxococcota</taxon>
        <taxon>Polyangia</taxon>
        <taxon>Polyangiales</taxon>
        <taxon>Labilitrichaceae</taxon>
        <taxon>Labilithrix</taxon>
    </lineage>
</organism>
<dbReference type="PANTHER" id="PTHR30579">
    <property type="entry name" value="TRANSCRIPTIONAL REGULATOR"/>
    <property type="match status" value="1"/>
</dbReference>
<evidence type="ECO:0000313" key="6">
    <source>
        <dbReference type="EMBL" id="AKV03232.1"/>
    </source>
</evidence>
<dbReference type="Proteomes" id="UP000064967">
    <property type="component" value="Chromosome"/>
</dbReference>
<dbReference type="InterPro" id="IPR036388">
    <property type="entry name" value="WH-like_DNA-bd_sf"/>
</dbReference>
<name>A0A0K1QC53_9BACT</name>
<dbReference type="EMBL" id="CP012333">
    <property type="protein sequence ID" value="AKV03232.1"/>
    <property type="molecule type" value="Genomic_DNA"/>
</dbReference>
<evidence type="ECO:0000259" key="5">
    <source>
        <dbReference type="PROSITE" id="PS50931"/>
    </source>
</evidence>
<evidence type="ECO:0000313" key="7">
    <source>
        <dbReference type="Proteomes" id="UP000064967"/>
    </source>
</evidence>
<dbReference type="InterPro" id="IPR005119">
    <property type="entry name" value="LysR_subst-bd"/>
</dbReference>
<dbReference type="Gene3D" id="1.10.10.10">
    <property type="entry name" value="Winged helix-like DNA-binding domain superfamily/Winged helix DNA-binding domain"/>
    <property type="match status" value="1"/>
</dbReference>
<sequence>MHRKPAVRQEDLHWDDVRLFLALCRSRTVHRAGQALGVDASTVSRRLALLERTMSATLFDRGREGISPTKSAEDLLPVAEEMERVMTRFTNAAEGLEREVAGTVRMTCPPDVAEVVLAPLLGDLLGRHPALRLEIDPGEALRDLTRREADIALRTVLPARGDLLVTKLRTVRWVLAASPKVAKELGGLRAWIDAPWISWGDRFSNVPPARWFASHVKGVDPVVRSDSLAVQLSVAKADVGVVLAPEPSVEHYGLVPIKPSAALREEAASWPSDELFLVTHRALRDVPRVHAVWDAIVAKLAERAKR</sequence>
<keyword evidence="4" id="KW-0804">Transcription</keyword>
<keyword evidence="2" id="KW-0805">Transcription regulation</keyword>
<keyword evidence="7" id="KW-1185">Reference proteome</keyword>
<dbReference type="SUPFAM" id="SSF46785">
    <property type="entry name" value="Winged helix' DNA-binding domain"/>
    <property type="match status" value="1"/>
</dbReference>
<dbReference type="KEGG" id="llu:AKJ09_09895"/>
<evidence type="ECO:0000256" key="2">
    <source>
        <dbReference type="ARBA" id="ARBA00023015"/>
    </source>
</evidence>
<dbReference type="Gene3D" id="3.40.190.290">
    <property type="match status" value="1"/>
</dbReference>
<dbReference type="Pfam" id="PF03466">
    <property type="entry name" value="LysR_substrate"/>
    <property type="match status" value="1"/>
</dbReference>
<gene>
    <name evidence="6" type="ORF">AKJ09_09895</name>
</gene>
<dbReference type="Pfam" id="PF00126">
    <property type="entry name" value="HTH_1"/>
    <property type="match status" value="1"/>
</dbReference>
<reference evidence="6 7" key="1">
    <citation type="submission" date="2015-08" db="EMBL/GenBank/DDBJ databases">
        <authorList>
            <person name="Babu N.S."/>
            <person name="Beckwith C.J."/>
            <person name="Beseler K.G."/>
            <person name="Brison A."/>
            <person name="Carone J.V."/>
            <person name="Caskin T.P."/>
            <person name="Diamond M."/>
            <person name="Durham M.E."/>
            <person name="Foxe J.M."/>
            <person name="Go M."/>
            <person name="Henderson B.A."/>
            <person name="Jones I.B."/>
            <person name="McGettigan J.A."/>
            <person name="Micheletti S.J."/>
            <person name="Nasrallah M.E."/>
            <person name="Ortiz D."/>
            <person name="Piller C.R."/>
            <person name="Privatt S.R."/>
            <person name="Schneider S.L."/>
            <person name="Sharp S."/>
            <person name="Smith T.C."/>
            <person name="Stanton J.D."/>
            <person name="Ullery H.E."/>
            <person name="Wilson R.J."/>
            <person name="Serrano M.G."/>
            <person name="Buck G."/>
            <person name="Lee V."/>
            <person name="Wang Y."/>
            <person name="Carvalho R."/>
            <person name="Voegtly L."/>
            <person name="Shi R."/>
            <person name="Duckworth R."/>
            <person name="Johnson A."/>
            <person name="Loviza R."/>
            <person name="Walstead R."/>
            <person name="Shah Z."/>
            <person name="Kiflezghi M."/>
            <person name="Wade K."/>
            <person name="Ball S.L."/>
            <person name="Bradley K.W."/>
            <person name="Asai D.J."/>
            <person name="Bowman C.A."/>
            <person name="Russell D.A."/>
            <person name="Pope W.H."/>
            <person name="Jacobs-Sera D."/>
            <person name="Hendrix R.W."/>
            <person name="Hatfull G.F."/>
        </authorList>
    </citation>
    <scope>NUCLEOTIDE SEQUENCE [LARGE SCALE GENOMIC DNA]</scope>
    <source>
        <strain evidence="6 7">DSM 27648</strain>
    </source>
</reference>
<dbReference type="GO" id="GO:0003700">
    <property type="term" value="F:DNA-binding transcription factor activity"/>
    <property type="evidence" value="ECO:0007669"/>
    <property type="project" value="InterPro"/>
</dbReference>
<evidence type="ECO:0000256" key="4">
    <source>
        <dbReference type="ARBA" id="ARBA00023163"/>
    </source>
</evidence>
<evidence type="ECO:0000256" key="1">
    <source>
        <dbReference type="ARBA" id="ARBA00009437"/>
    </source>
</evidence>
<dbReference type="OrthoDB" id="8849678at2"/>
<dbReference type="InterPro" id="IPR050176">
    <property type="entry name" value="LTTR"/>
</dbReference>
<dbReference type="SUPFAM" id="SSF53850">
    <property type="entry name" value="Periplasmic binding protein-like II"/>
    <property type="match status" value="1"/>
</dbReference>
<dbReference type="PANTHER" id="PTHR30579:SF3">
    <property type="entry name" value="TRANSCRIPTIONAL REGULATORY PROTEIN"/>
    <property type="match status" value="1"/>
</dbReference>
<dbReference type="AlphaFoldDB" id="A0A0K1QC53"/>
<keyword evidence="3" id="KW-0238">DNA-binding</keyword>
<dbReference type="InterPro" id="IPR036390">
    <property type="entry name" value="WH_DNA-bd_sf"/>
</dbReference>
<proteinExistence type="inferred from homology"/>
<feature type="domain" description="HTH lysR-type" evidence="5">
    <location>
        <begin position="12"/>
        <end position="69"/>
    </location>
</feature>
<dbReference type="RefSeq" id="WP_146654034.1">
    <property type="nucleotide sequence ID" value="NZ_CP012333.1"/>
</dbReference>
<dbReference type="STRING" id="1391654.AKJ09_09895"/>
<dbReference type="PROSITE" id="PS50931">
    <property type="entry name" value="HTH_LYSR"/>
    <property type="match status" value="1"/>
</dbReference>